<organism evidence="2 3">
    <name type="scientific">Qipengyuania gaetbuli</name>
    <dbReference type="NCBI Taxonomy" id="266952"/>
    <lineage>
        <taxon>Bacteria</taxon>
        <taxon>Pseudomonadati</taxon>
        <taxon>Pseudomonadota</taxon>
        <taxon>Alphaproteobacteria</taxon>
        <taxon>Sphingomonadales</taxon>
        <taxon>Erythrobacteraceae</taxon>
        <taxon>Qipengyuania</taxon>
    </lineage>
</organism>
<feature type="signal peptide" evidence="1">
    <location>
        <begin position="1"/>
        <end position="23"/>
    </location>
</feature>
<evidence type="ECO:0000313" key="3">
    <source>
        <dbReference type="Proteomes" id="UP000444185"/>
    </source>
</evidence>
<proteinExistence type="predicted"/>
<dbReference type="OrthoDB" id="7620177at2"/>
<dbReference type="Proteomes" id="UP000444185">
    <property type="component" value="Unassembled WGS sequence"/>
</dbReference>
<dbReference type="EMBL" id="WTYF01000004">
    <property type="protein sequence ID" value="MXO52387.1"/>
    <property type="molecule type" value="Genomic_DNA"/>
</dbReference>
<evidence type="ECO:0000313" key="2">
    <source>
        <dbReference type="EMBL" id="MXO52387.1"/>
    </source>
</evidence>
<protein>
    <submittedName>
        <fullName evidence="2">UrcA family protein</fullName>
    </submittedName>
</protein>
<dbReference type="AlphaFoldDB" id="A0A844Y4S2"/>
<name>A0A844Y4S2_9SPHN</name>
<feature type="chain" id="PRO_5032884819" evidence="1">
    <location>
        <begin position="24"/>
        <end position="106"/>
    </location>
</feature>
<gene>
    <name evidence="2" type="ORF">GRI42_13835</name>
</gene>
<keyword evidence="1" id="KW-0732">Signal</keyword>
<dbReference type="InterPro" id="IPR030972">
    <property type="entry name" value="UrcA_uranyl"/>
</dbReference>
<evidence type="ECO:0000256" key="1">
    <source>
        <dbReference type="SAM" id="SignalP"/>
    </source>
</evidence>
<dbReference type="RefSeq" id="WP_160609033.1">
    <property type="nucleotide sequence ID" value="NZ_WTYF01000004.1"/>
</dbReference>
<sequence length="106" mass="11620">MPILSRFTAAAVAGCLLSAPLQAGDTRASLQYDPKELATPEGAAAVYKRLRLSAKRACEVPSAIQKRQEFECRREIEDDLVAQVDSPVILAIHENAERQLRMAQAN</sequence>
<keyword evidence="3" id="KW-1185">Reference proteome</keyword>
<comment type="caution">
    <text evidence="2">The sequence shown here is derived from an EMBL/GenBank/DDBJ whole genome shotgun (WGS) entry which is preliminary data.</text>
</comment>
<accession>A0A844Y4S2</accession>
<reference evidence="2 3" key="1">
    <citation type="submission" date="2019-12" db="EMBL/GenBank/DDBJ databases">
        <title>Genomic-based taxomic classification of the family Erythrobacteraceae.</title>
        <authorList>
            <person name="Xu L."/>
        </authorList>
    </citation>
    <scope>NUCLEOTIDE SEQUENCE [LARGE SCALE GENOMIC DNA]</scope>
    <source>
        <strain evidence="2 3">DSM 16225</strain>
    </source>
</reference>
<dbReference type="NCBIfam" id="TIGR04433">
    <property type="entry name" value="UrcA_uranyl"/>
    <property type="match status" value="1"/>
</dbReference>